<keyword evidence="1" id="KW-0812">Transmembrane</keyword>
<evidence type="ECO:0000256" key="1">
    <source>
        <dbReference type="SAM" id="Phobius"/>
    </source>
</evidence>
<keyword evidence="1" id="KW-0472">Membrane</keyword>
<feature type="transmembrane region" description="Helical" evidence="1">
    <location>
        <begin position="37"/>
        <end position="55"/>
    </location>
</feature>
<name>A0A3N4KXR9_9PEZI</name>
<dbReference type="AlphaFoldDB" id="A0A3N4KXR9"/>
<organism evidence="2 3">
    <name type="scientific">Morchella conica CCBAS932</name>
    <dbReference type="NCBI Taxonomy" id="1392247"/>
    <lineage>
        <taxon>Eukaryota</taxon>
        <taxon>Fungi</taxon>
        <taxon>Dikarya</taxon>
        <taxon>Ascomycota</taxon>
        <taxon>Pezizomycotina</taxon>
        <taxon>Pezizomycetes</taxon>
        <taxon>Pezizales</taxon>
        <taxon>Morchellaceae</taxon>
        <taxon>Morchella</taxon>
    </lineage>
</organism>
<sequence length="117" mass="13831">MLFFLLPLFRKTIFLLPILPILLPCRSSSSLVFFFFFFLYPFFPPHYLFFSILFLSTKLSQKNLDGLFSPLSFPLVYYKSGNSHPPSYFFPPLVCFIFACMLLLLLLLAWMSRFNKE</sequence>
<feature type="transmembrane region" description="Helical" evidence="1">
    <location>
        <begin position="88"/>
        <end position="111"/>
    </location>
</feature>
<protein>
    <submittedName>
        <fullName evidence="2">Uncharacterized protein</fullName>
    </submittedName>
</protein>
<keyword evidence="1" id="KW-1133">Transmembrane helix</keyword>
<reference evidence="2 3" key="1">
    <citation type="journal article" date="2018" name="Nat. Ecol. Evol.">
        <title>Pezizomycetes genomes reveal the molecular basis of ectomycorrhizal truffle lifestyle.</title>
        <authorList>
            <person name="Murat C."/>
            <person name="Payen T."/>
            <person name="Noel B."/>
            <person name="Kuo A."/>
            <person name="Morin E."/>
            <person name="Chen J."/>
            <person name="Kohler A."/>
            <person name="Krizsan K."/>
            <person name="Balestrini R."/>
            <person name="Da Silva C."/>
            <person name="Montanini B."/>
            <person name="Hainaut M."/>
            <person name="Levati E."/>
            <person name="Barry K.W."/>
            <person name="Belfiori B."/>
            <person name="Cichocki N."/>
            <person name="Clum A."/>
            <person name="Dockter R.B."/>
            <person name="Fauchery L."/>
            <person name="Guy J."/>
            <person name="Iotti M."/>
            <person name="Le Tacon F."/>
            <person name="Lindquist E.A."/>
            <person name="Lipzen A."/>
            <person name="Malagnac F."/>
            <person name="Mello A."/>
            <person name="Molinier V."/>
            <person name="Miyauchi S."/>
            <person name="Poulain J."/>
            <person name="Riccioni C."/>
            <person name="Rubini A."/>
            <person name="Sitrit Y."/>
            <person name="Splivallo R."/>
            <person name="Traeger S."/>
            <person name="Wang M."/>
            <person name="Zifcakova L."/>
            <person name="Wipf D."/>
            <person name="Zambonelli A."/>
            <person name="Paolocci F."/>
            <person name="Nowrousian M."/>
            <person name="Ottonello S."/>
            <person name="Baldrian P."/>
            <person name="Spatafora J.W."/>
            <person name="Henrissat B."/>
            <person name="Nagy L.G."/>
            <person name="Aury J.M."/>
            <person name="Wincker P."/>
            <person name="Grigoriev I.V."/>
            <person name="Bonfante P."/>
            <person name="Martin F.M."/>
        </authorList>
    </citation>
    <scope>NUCLEOTIDE SEQUENCE [LARGE SCALE GENOMIC DNA]</scope>
    <source>
        <strain evidence="2 3">CCBAS932</strain>
    </source>
</reference>
<proteinExistence type="predicted"/>
<evidence type="ECO:0000313" key="3">
    <source>
        <dbReference type="Proteomes" id="UP000277580"/>
    </source>
</evidence>
<dbReference type="EMBL" id="ML119113">
    <property type="protein sequence ID" value="RPB15350.1"/>
    <property type="molecule type" value="Genomic_DNA"/>
</dbReference>
<dbReference type="InParanoid" id="A0A3N4KXR9"/>
<dbReference type="Proteomes" id="UP000277580">
    <property type="component" value="Unassembled WGS sequence"/>
</dbReference>
<evidence type="ECO:0000313" key="2">
    <source>
        <dbReference type="EMBL" id="RPB15350.1"/>
    </source>
</evidence>
<accession>A0A3N4KXR9</accession>
<gene>
    <name evidence="2" type="ORF">P167DRAFT_425789</name>
</gene>
<keyword evidence="3" id="KW-1185">Reference proteome</keyword>